<keyword evidence="3" id="KW-1185">Reference proteome</keyword>
<gene>
    <name evidence="2" type="ORF">ABS772_16210</name>
</gene>
<proteinExistence type="predicted"/>
<sequence length="372" mass="39733">MRFVNGICLALIFGAGLTSVEAKDTILEPEGQPYTVKEDLKGSGKKDGEAAYDVSGIACILRDSGKRRCLVVNDEGRKAQFLTIDDRSIEPKKTINLIGKTPDPATRGAVFAGKQCPDKSPAKFKEFDGEGVAYAKPYFYVVGSHGCGRRKDTLSTSAMILARIRVDGQGKPDVEDDDEPEAAVETTYRLGEVLAGADRVGASFLESLTESNGLNIEGIAVVNDRLYAGLRAPAVDGEAFLVEADVDALFADGQGPYQGKRRTIPIKVGKDAGIRDLAALDGGRLLVLTGPAQEQPKVASKLFLFDPSKSGDPQLLGELDELDDAERAGKPEAVTAIGRNRVLVLFDSLRNGGARAYKVPAKLMSERDAVSD</sequence>
<reference evidence="2 3" key="1">
    <citation type="submission" date="2024-06" db="EMBL/GenBank/DDBJ databases">
        <authorList>
            <person name="Campbell A.G."/>
        </authorList>
    </citation>
    <scope>NUCLEOTIDE SEQUENCE [LARGE SCALE GENOMIC DNA]</scope>
    <source>
        <strain evidence="2 3">EM12</strain>
    </source>
</reference>
<dbReference type="Proteomes" id="UP001480955">
    <property type="component" value="Unassembled WGS sequence"/>
</dbReference>
<accession>A0ABV1QQ56</accession>
<evidence type="ECO:0000259" key="1">
    <source>
        <dbReference type="Pfam" id="PF12275"/>
    </source>
</evidence>
<evidence type="ECO:0000313" key="3">
    <source>
        <dbReference type="Proteomes" id="UP001480955"/>
    </source>
</evidence>
<dbReference type="EMBL" id="JBELQE010000085">
    <property type="protein sequence ID" value="MER2251463.1"/>
    <property type="molecule type" value="Genomic_DNA"/>
</dbReference>
<protein>
    <submittedName>
        <fullName evidence="2">DUF3616 domain-containing protein</fullName>
    </submittedName>
</protein>
<dbReference type="RefSeq" id="WP_350395856.1">
    <property type="nucleotide sequence ID" value="NZ_JBELQE010000085.1"/>
</dbReference>
<feature type="domain" description="DUF3616" evidence="1">
    <location>
        <begin position="124"/>
        <end position="294"/>
    </location>
</feature>
<dbReference type="InterPro" id="IPR022060">
    <property type="entry name" value="DUF3616"/>
</dbReference>
<dbReference type="Pfam" id="PF12275">
    <property type="entry name" value="DUF3616"/>
    <property type="match status" value="1"/>
</dbReference>
<evidence type="ECO:0000313" key="2">
    <source>
        <dbReference type="EMBL" id="MER2251463.1"/>
    </source>
</evidence>
<name>A0ABV1QQ56_9HYPH</name>
<comment type="caution">
    <text evidence="2">The sequence shown here is derived from an EMBL/GenBank/DDBJ whole genome shotgun (WGS) entry which is preliminary data.</text>
</comment>
<organism evidence="2 3">
    <name type="scientific">Methylorubrum podarium</name>
    <dbReference type="NCBI Taxonomy" id="200476"/>
    <lineage>
        <taxon>Bacteria</taxon>
        <taxon>Pseudomonadati</taxon>
        <taxon>Pseudomonadota</taxon>
        <taxon>Alphaproteobacteria</taxon>
        <taxon>Hyphomicrobiales</taxon>
        <taxon>Methylobacteriaceae</taxon>
        <taxon>Methylorubrum</taxon>
    </lineage>
</organism>